<feature type="region of interest" description="Disordered" evidence="2">
    <location>
        <begin position="1"/>
        <end position="40"/>
    </location>
</feature>
<dbReference type="Proteomes" id="UP000095282">
    <property type="component" value="Unplaced"/>
</dbReference>
<dbReference type="InterPro" id="IPR027193">
    <property type="entry name" value="Noc4"/>
</dbReference>
<accession>A0A1I7TWW7</accession>
<dbReference type="GO" id="GO:0030692">
    <property type="term" value="C:Noc4p-Nop14p complex"/>
    <property type="evidence" value="ECO:0007669"/>
    <property type="project" value="TreeGrafter"/>
</dbReference>
<dbReference type="AlphaFoldDB" id="A0A1I7TWW7"/>
<name>A0A1I7TWW7_9PELO</name>
<feature type="region of interest" description="Disordered" evidence="2">
    <location>
        <begin position="446"/>
        <end position="494"/>
    </location>
</feature>
<dbReference type="Pfam" id="PF03914">
    <property type="entry name" value="CBF"/>
    <property type="match status" value="1"/>
</dbReference>
<comment type="similarity">
    <text evidence="1">Belongs to the CBF/MAK21 family.</text>
</comment>
<proteinExistence type="inferred from homology"/>
<dbReference type="STRING" id="1561998.A0A1I7TWW7"/>
<keyword evidence="4" id="KW-1185">Reference proteome</keyword>
<dbReference type="GO" id="GO:0042254">
    <property type="term" value="P:ribosome biogenesis"/>
    <property type="evidence" value="ECO:0007669"/>
    <property type="project" value="InterPro"/>
</dbReference>
<dbReference type="PANTHER" id="PTHR12455:SF0">
    <property type="entry name" value="NUCLEOLAR COMPLEX PROTEIN 4 HOMOLOG"/>
    <property type="match status" value="1"/>
</dbReference>
<dbReference type="eggNOG" id="KOG2154">
    <property type="taxonomic scope" value="Eukaryota"/>
</dbReference>
<dbReference type="GO" id="GO:0032040">
    <property type="term" value="C:small-subunit processome"/>
    <property type="evidence" value="ECO:0007669"/>
    <property type="project" value="TreeGrafter"/>
</dbReference>
<feature type="compositionally biased region" description="Acidic residues" evidence="2">
    <location>
        <begin position="17"/>
        <end position="35"/>
    </location>
</feature>
<evidence type="ECO:0000313" key="5">
    <source>
        <dbReference type="WBParaSite" id="Csp11.Scaffold629.g12609.t1"/>
    </source>
</evidence>
<evidence type="ECO:0000259" key="3">
    <source>
        <dbReference type="Pfam" id="PF03914"/>
    </source>
</evidence>
<dbReference type="WBParaSite" id="Csp11.Scaffold629.g12609.t1">
    <property type="protein sequence ID" value="Csp11.Scaffold629.g12609.t1"/>
    <property type="gene ID" value="Csp11.Scaffold629.g12609"/>
</dbReference>
<evidence type="ECO:0000313" key="4">
    <source>
        <dbReference type="Proteomes" id="UP000095282"/>
    </source>
</evidence>
<protein>
    <submittedName>
        <fullName evidence="5">CBF domain-containing protein</fullName>
    </submittedName>
</protein>
<evidence type="ECO:0000256" key="1">
    <source>
        <dbReference type="ARBA" id="ARBA00007797"/>
    </source>
</evidence>
<sequence length="509" mass="58846">MDEDDLDQYFDSKTAGNDEDQYSGEDSDEEEEYPDNIDPNYELERAEPEFKSSQEFSKFLHSCEYPEDITKHLKSLKLFEKHPKTGDICPTKSLKAVVSGFIAFLLGTKRVKRPVLKGIAKLFGRFDIFHLIAPELVRAINNLKSSRTSGWFNLFHFLSFVPHPTDRVTKSLFRLFCVRSPFNEKSMKRSKLTWISVDYDSVWMAVMNGDVAEKLSLQLIPHVTKNVISKLRAPFKSADFFFKMFDKSDYHGILSLAAIFRLITEHNFEWPKFYDKVYSLTNPSLLYMSQKESILTLLDSFLSSTHIPTYIVASFIKRLSRCLLLAPIDAQEPILGLIRNLIIRHPNCSELVHREVPGTVYDDPFDNEEGDLHKTKALESSLWEMKILQCHWNQNVRKRAHFIDKPLKMVESFVRFRCPDELFSVNMAKSFGGEDGDAEKYRRLQDGDDEEEQGGGRQEPEKKKFRKGGKYAPKHEEKIVRAVGTNSEPPKGILERRVPIGDVPELWRI</sequence>
<dbReference type="PANTHER" id="PTHR12455">
    <property type="entry name" value="NUCLEOLAR COMPLEX PROTEIN 4"/>
    <property type="match status" value="1"/>
</dbReference>
<organism evidence="4 5">
    <name type="scientific">Caenorhabditis tropicalis</name>
    <dbReference type="NCBI Taxonomy" id="1561998"/>
    <lineage>
        <taxon>Eukaryota</taxon>
        <taxon>Metazoa</taxon>
        <taxon>Ecdysozoa</taxon>
        <taxon>Nematoda</taxon>
        <taxon>Chromadorea</taxon>
        <taxon>Rhabditida</taxon>
        <taxon>Rhabditina</taxon>
        <taxon>Rhabditomorpha</taxon>
        <taxon>Rhabditoidea</taxon>
        <taxon>Rhabditidae</taxon>
        <taxon>Peloderinae</taxon>
        <taxon>Caenorhabditis</taxon>
    </lineage>
</organism>
<reference evidence="5" key="1">
    <citation type="submission" date="2016-11" db="UniProtKB">
        <authorList>
            <consortium name="WormBaseParasite"/>
        </authorList>
    </citation>
    <scope>IDENTIFICATION</scope>
</reference>
<feature type="domain" description="CCAAT-binding factor" evidence="3">
    <location>
        <begin position="253"/>
        <end position="400"/>
    </location>
</feature>
<dbReference type="InterPro" id="IPR005612">
    <property type="entry name" value="CCAAT-binding_factor"/>
</dbReference>
<evidence type="ECO:0000256" key="2">
    <source>
        <dbReference type="SAM" id="MobiDB-lite"/>
    </source>
</evidence>